<dbReference type="RefSeq" id="WP_179429001.1">
    <property type="nucleotide sequence ID" value="NZ_JACBZP010000001.1"/>
</dbReference>
<sequence>MKTEVSTHRGRVAGLRDNGIVSFRGIPYAAAPTGRRRFAAPVGHAGWVGVRDATRFGATCTRRPYSGALGAILPDPVIAGDDTLNVNVWAPADAEPGSLPVLVWFHGGSLVHGSNAVPIYDGTAFAASGIVFVSVNYRLGVDGFGQLPDAPANRGLLDQLAALQWVQVNIGAFGGDHDRVTIAGESAGAYSVAALMATPLGAGLFHRAVMQSGPTAAASSDHAAAVTERLAGILGVPRTAAALSEIDLPTLDDAQEELLADGSPLTGGPAFTFVVDGHSLPEGPDRLLAKGAGGAVPLLLGTNRDEYRLWTVPGGRTGTVSEAALARSAEQLGVPDAVLHRYRDRPDNSPGEILGRIASDRLLWLPTMRLARARRKNRSAATFMYQFNWPAGELGACHALELPFVFGTHRAASSLVGADAPDDLHRAMHGAWVDFINSADPGWAPWSADQPTMVFDSPVSDVTDGPRAADFEAYGDWR</sequence>
<evidence type="ECO:0000313" key="5">
    <source>
        <dbReference type="EMBL" id="NYI68692.1"/>
    </source>
</evidence>
<keyword evidence="2 3" id="KW-0378">Hydrolase</keyword>
<name>A0A7Z0IIT2_9MICO</name>
<proteinExistence type="inferred from homology"/>
<dbReference type="PANTHER" id="PTHR11559">
    <property type="entry name" value="CARBOXYLESTERASE"/>
    <property type="match status" value="1"/>
</dbReference>
<gene>
    <name evidence="5" type="ORF">BJY26_002998</name>
</gene>
<evidence type="ECO:0000259" key="4">
    <source>
        <dbReference type="Pfam" id="PF00135"/>
    </source>
</evidence>
<keyword evidence="6" id="KW-1185">Reference proteome</keyword>
<dbReference type="EMBL" id="JACBZP010000001">
    <property type="protein sequence ID" value="NYI68692.1"/>
    <property type="molecule type" value="Genomic_DNA"/>
</dbReference>
<organism evidence="5 6">
    <name type="scientific">Spelaeicoccus albus</name>
    <dbReference type="NCBI Taxonomy" id="1280376"/>
    <lineage>
        <taxon>Bacteria</taxon>
        <taxon>Bacillati</taxon>
        <taxon>Actinomycetota</taxon>
        <taxon>Actinomycetes</taxon>
        <taxon>Micrococcales</taxon>
        <taxon>Brevibacteriaceae</taxon>
        <taxon>Spelaeicoccus</taxon>
    </lineage>
</organism>
<evidence type="ECO:0000313" key="6">
    <source>
        <dbReference type="Proteomes" id="UP000539111"/>
    </source>
</evidence>
<comment type="similarity">
    <text evidence="1 3">Belongs to the type-B carboxylesterase/lipase family.</text>
</comment>
<dbReference type="AlphaFoldDB" id="A0A7Z0IIT2"/>
<evidence type="ECO:0000256" key="3">
    <source>
        <dbReference type="RuleBase" id="RU361235"/>
    </source>
</evidence>
<dbReference type="InterPro" id="IPR019826">
    <property type="entry name" value="Carboxylesterase_B_AS"/>
</dbReference>
<dbReference type="EC" id="3.1.1.-" evidence="3"/>
<dbReference type="PROSITE" id="PS00122">
    <property type="entry name" value="CARBOXYLESTERASE_B_1"/>
    <property type="match status" value="1"/>
</dbReference>
<dbReference type="SUPFAM" id="SSF53474">
    <property type="entry name" value="alpha/beta-Hydrolases"/>
    <property type="match status" value="1"/>
</dbReference>
<dbReference type="Gene3D" id="3.40.50.1820">
    <property type="entry name" value="alpha/beta hydrolase"/>
    <property type="match status" value="1"/>
</dbReference>
<evidence type="ECO:0000256" key="2">
    <source>
        <dbReference type="ARBA" id="ARBA00022801"/>
    </source>
</evidence>
<evidence type="ECO:0000256" key="1">
    <source>
        <dbReference type="ARBA" id="ARBA00005964"/>
    </source>
</evidence>
<comment type="caution">
    <text evidence="5">The sequence shown here is derived from an EMBL/GenBank/DDBJ whole genome shotgun (WGS) entry which is preliminary data.</text>
</comment>
<dbReference type="GO" id="GO:0016787">
    <property type="term" value="F:hydrolase activity"/>
    <property type="evidence" value="ECO:0007669"/>
    <property type="project" value="UniProtKB-KW"/>
</dbReference>
<feature type="domain" description="Carboxylesterase type B" evidence="4">
    <location>
        <begin position="3"/>
        <end position="442"/>
    </location>
</feature>
<reference evidence="5 6" key="1">
    <citation type="submission" date="2020-07" db="EMBL/GenBank/DDBJ databases">
        <title>Sequencing the genomes of 1000 actinobacteria strains.</title>
        <authorList>
            <person name="Klenk H.-P."/>
        </authorList>
    </citation>
    <scope>NUCLEOTIDE SEQUENCE [LARGE SCALE GENOMIC DNA]</scope>
    <source>
        <strain evidence="5 6">DSM 26341</strain>
    </source>
</reference>
<dbReference type="InterPro" id="IPR002018">
    <property type="entry name" value="CarbesteraseB"/>
</dbReference>
<accession>A0A7Z0IIT2</accession>
<dbReference type="InterPro" id="IPR029058">
    <property type="entry name" value="AB_hydrolase_fold"/>
</dbReference>
<dbReference type="Proteomes" id="UP000539111">
    <property type="component" value="Unassembled WGS sequence"/>
</dbReference>
<protein>
    <recommendedName>
        <fullName evidence="3">Carboxylic ester hydrolase</fullName>
        <ecNumber evidence="3">3.1.1.-</ecNumber>
    </recommendedName>
</protein>
<dbReference type="InterPro" id="IPR050309">
    <property type="entry name" value="Type-B_Carboxylest/Lipase"/>
</dbReference>
<dbReference type="Pfam" id="PF00135">
    <property type="entry name" value="COesterase"/>
    <property type="match status" value="1"/>
</dbReference>